<reference evidence="1 3" key="1">
    <citation type="journal article" date="2021" name="G3 (Bethesda)">
        <title>Genomic diversity, chromosomal rearrangements, and interspecies hybridization in the ogataea polymorpha species complex.</title>
        <authorList>
            <person name="Hanson S.J."/>
            <person name="Cinneide E.O."/>
            <person name="Salzberg L.I."/>
            <person name="Wolfe K.H."/>
            <person name="McGowan J."/>
            <person name="Fitzpatrick D.A."/>
            <person name="Matlin K."/>
        </authorList>
    </citation>
    <scope>NUCLEOTIDE SEQUENCE</scope>
    <source>
        <strain evidence="2">81-436-3</strain>
        <strain evidence="1">83-405-1</strain>
    </source>
</reference>
<dbReference type="AlphaFoldDB" id="A0AAN6D9B9"/>
<name>A0AAN6D9B9_9ASCO</name>
<dbReference type="EMBL" id="JAHLUN010000001">
    <property type="protein sequence ID" value="KAG7768843.1"/>
    <property type="molecule type" value="Genomic_DNA"/>
</dbReference>
<dbReference type="Proteomes" id="UP000738402">
    <property type="component" value="Unassembled WGS sequence"/>
</dbReference>
<organism evidence="1 4">
    <name type="scientific">Ogataea haglerorum</name>
    <dbReference type="NCBI Taxonomy" id="1937702"/>
    <lineage>
        <taxon>Eukaryota</taxon>
        <taxon>Fungi</taxon>
        <taxon>Dikarya</taxon>
        <taxon>Ascomycota</taxon>
        <taxon>Saccharomycotina</taxon>
        <taxon>Pichiomycetes</taxon>
        <taxon>Pichiales</taxon>
        <taxon>Pichiaceae</taxon>
        <taxon>Ogataea</taxon>
    </lineage>
</organism>
<evidence type="ECO:0000313" key="3">
    <source>
        <dbReference type="Proteomes" id="UP000697297"/>
    </source>
</evidence>
<proteinExistence type="predicted"/>
<evidence type="ECO:0000313" key="1">
    <source>
        <dbReference type="EMBL" id="KAG7730331.1"/>
    </source>
</evidence>
<gene>
    <name evidence="1" type="ORF">KL933_000126</name>
    <name evidence="2" type="ORF">KL946_000126</name>
</gene>
<protein>
    <submittedName>
        <fullName evidence="1">Uncharacterized protein</fullName>
    </submittedName>
</protein>
<evidence type="ECO:0000313" key="2">
    <source>
        <dbReference type="EMBL" id="KAG7768843.1"/>
    </source>
</evidence>
<dbReference type="EMBL" id="JAHLUH010000001">
    <property type="protein sequence ID" value="KAG7730331.1"/>
    <property type="molecule type" value="Genomic_DNA"/>
</dbReference>
<keyword evidence="3" id="KW-1185">Reference proteome</keyword>
<accession>A0AAN6D9B9</accession>
<sequence>MKEQLRVLMAPLEIAAPLPGRLPAMSLKGICHLQAKVNCGPYMLSVAPWNIRYQPVLSVLLQPEARDTRSLATSSECILFILGTTYVDWQNLVSRDLLSSTQ</sequence>
<comment type="caution">
    <text evidence="1">The sequence shown here is derived from an EMBL/GenBank/DDBJ whole genome shotgun (WGS) entry which is preliminary data.</text>
</comment>
<evidence type="ECO:0000313" key="4">
    <source>
        <dbReference type="Proteomes" id="UP000738402"/>
    </source>
</evidence>
<dbReference type="Proteomes" id="UP000697297">
    <property type="component" value="Unassembled WGS sequence"/>
</dbReference>